<evidence type="ECO:0000313" key="2">
    <source>
        <dbReference type="Proteomes" id="UP001157439"/>
    </source>
</evidence>
<protein>
    <submittedName>
        <fullName evidence="1">Membrane protein</fullName>
    </submittedName>
</protein>
<sequence length="180" mass="21210">MDKYQQVFDFWFKELEPSQWFIKDESLDQIITTRFKDLHQQALNAELAHWREHPHGALAEIIMLDQFSRNIYRNQAQAFSADAMALVLAQVAIKRGFDVRLSTHERAFMYMPFMHSESPVIHEHAVELFSQSGLEQQLDFELKHKAIIDRFGRYPHRNQLLSRQSSAQELAFLDEPNSSF</sequence>
<dbReference type="Gene3D" id="1.20.58.320">
    <property type="entry name" value="TPR-like"/>
    <property type="match status" value="1"/>
</dbReference>
<reference evidence="1 2" key="1">
    <citation type="journal article" date="2014" name="Int. J. Syst. Evol. Microbiol.">
        <title>Complete genome sequence of Corynebacterium casei LMG S-19264T (=DSM 44701T), isolated from a smear-ripened cheese.</title>
        <authorList>
            <consortium name="US DOE Joint Genome Institute (JGI-PGF)"/>
            <person name="Walter F."/>
            <person name="Albersmeier A."/>
            <person name="Kalinowski J."/>
            <person name="Ruckert C."/>
        </authorList>
    </citation>
    <scope>NUCLEOTIDE SEQUENCE [LARGE SCALE GENOMIC DNA]</scope>
    <source>
        <strain evidence="1 2">NBRC 112785</strain>
    </source>
</reference>
<dbReference type="InterPro" id="IPR010323">
    <property type="entry name" value="DUF924"/>
</dbReference>
<dbReference type="AlphaFoldDB" id="A0AA37TWW2"/>
<organism evidence="1 2">
    <name type="scientific">Paraferrimonas haliotis</name>
    <dbReference type="NCBI Taxonomy" id="2013866"/>
    <lineage>
        <taxon>Bacteria</taxon>
        <taxon>Pseudomonadati</taxon>
        <taxon>Pseudomonadota</taxon>
        <taxon>Gammaproteobacteria</taxon>
        <taxon>Alteromonadales</taxon>
        <taxon>Ferrimonadaceae</taxon>
        <taxon>Paraferrimonas</taxon>
    </lineage>
</organism>
<evidence type="ECO:0000313" key="1">
    <source>
        <dbReference type="EMBL" id="GLS84519.1"/>
    </source>
</evidence>
<dbReference type="Pfam" id="PF06041">
    <property type="entry name" value="DUF924"/>
    <property type="match status" value="1"/>
</dbReference>
<dbReference type="Proteomes" id="UP001157439">
    <property type="component" value="Unassembled WGS sequence"/>
</dbReference>
<name>A0AA37TWW2_9GAMM</name>
<dbReference type="InterPro" id="IPR011990">
    <property type="entry name" value="TPR-like_helical_dom_sf"/>
</dbReference>
<dbReference type="SUPFAM" id="SSF48452">
    <property type="entry name" value="TPR-like"/>
    <property type="match status" value="1"/>
</dbReference>
<accession>A0AA37TWW2</accession>
<comment type="caution">
    <text evidence="1">The sequence shown here is derived from an EMBL/GenBank/DDBJ whole genome shotgun (WGS) entry which is preliminary data.</text>
</comment>
<keyword evidence="2" id="KW-1185">Reference proteome</keyword>
<proteinExistence type="predicted"/>
<dbReference type="RefSeq" id="WP_095500389.1">
    <property type="nucleotide sequence ID" value="NZ_BSPO01000003.1"/>
</dbReference>
<dbReference type="EMBL" id="BSPO01000003">
    <property type="protein sequence ID" value="GLS84519.1"/>
    <property type="molecule type" value="Genomic_DNA"/>
</dbReference>
<gene>
    <name evidence="1" type="ORF">GCM10007894_24960</name>
</gene>
<dbReference type="Gene3D" id="1.25.40.10">
    <property type="entry name" value="Tetratricopeptide repeat domain"/>
    <property type="match status" value="1"/>
</dbReference>